<dbReference type="InterPro" id="IPR010720">
    <property type="entry name" value="Alpha-L-AF_C"/>
</dbReference>
<dbReference type="OrthoDB" id="406864at2759"/>
<accession>A0A8K0E762</accession>
<dbReference type="InterPro" id="IPR017853">
    <property type="entry name" value="GH"/>
</dbReference>
<feature type="region of interest" description="Disordered" evidence="11">
    <location>
        <begin position="615"/>
        <end position="673"/>
    </location>
</feature>
<evidence type="ECO:0000313" key="15">
    <source>
        <dbReference type="Proteomes" id="UP000796880"/>
    </source>
</evidence>
<dbReference type="Proteomes" id="UP000796880">
    <property type="component" value="Unassembled WGS sequence"/>
</dbReference>
<dbReference type="EMBL" id="VOIH02000007">
    <property type="protein sequence ID" value="KAF3441421.1"/>
    <property type="molecule type" value="Genomic_DNA"/>
</dbReference>
<evidence type="ECO:0000256" key="12">
    <source>
        <dbReference type="SAM" id="SignalP"/>
    </source>
</evidence>
<keyword evidence="6" id="KW-0272">Extracellular matrix</keyword>
<evidence type="ECO:0000256" key="7">
    <source>
        <dbReference type="ARBA" id="ARBA00022729"/>
    </source>
</evidence>
<comment type="caution">
    <text evidence="14">The sequence shown here is derived from an EMBL/GenBank/DDBJ whole genome shotgun (WGS) entry which is preliminary data.</text>
</comment>
<organism evidence="14 15">
    <name type="scientific">Rhamnella rubrinervis</name>
    <dbReference type="NCBI Taxonomy" id="2594499"/>
    <lineage>
        <taxon>Eukaryota</taxon>
        <taxon>Viridiplantae</taxon>
        <taxon>Streptophyta</taxon>
        <taxon>Embryophyta</taxon>
        <taxon>Tracheophyta</taxon>
        <taxon>Spermatophyta</taxon>
        <taxon>Magnoliopsida</taxon>
        <taxon>eudicotyledons</taxon>
        <taxon>Gunneridae</taxon>
        <taxon>Pentapetalae</taxon>
        <taxon>rosids</taxon>
        <taxon>fabids</taxon>
        <taxon>Rosales</taxon>
        <taxon>Rhamnaceae</taxon>
        <taxon>rhamnoid group</taxon>
        <taxon>Rhamneae</taxon>
        <taxon>Rhamnella</taxon>
    </lineage>
</organism>
<evidence type="ECO:0000256" key="5">
    <source>
        <dbReference type="ARBA" id="ARBA00022525"/>
    </source>
</evidence>
<name>A0A8K0E762_9ROSA</name>
<feature type="signal peptide" evidence="12">
    <location>
        <begin position="1"/>
        <end position="30"/>
    </location>
</feature>
<dbReference type="FunFam" id="3.20.20.80:FF:000025">
    <property type="entry name" value="Alpha-L-arabinofuranosidase 1"/>
    <property type="match status" value="1"/>
</dbReference>
<keyword evidence="9" id="KW-0325">Glycoprotein</keyword>
<comment type="similarity">
    <text evidence="3">Belongs to the glycosyl hydrolase 51 family.</text>
</comment>
<dbReference type="GO" id="GO:0046373">
    <property type="term" value="P:L-arabinose metabolic process"/>
    <property type="evidence" value="ECO:0007669"/>
    <property type="project" value="InterPro"/>
</dbReference>
<dbReference type="InterPro" id="IPR013780">
    <property type="entry name" value="Glyco_hydro_b"/>
</dbReference>
<comment type="catalytic activity">
    <reaction evidence="1">
        <text>Hydrolysis of terminal non-reducing alpha-L-arabinofuranoside residues in alpha-L-arabinosides.</text>
        <dbReference type="EC" id="3.2.1.55"/>
    </reaction>
</comment>
<evidence type="ECO:0000256" key="1">
    <source>
        <dbReference type="ARBA" id="ARBA00001462"/>
    </source>
</evidence>
<dbReference type="SMART" id="SM00813">
    <property type="entry name" value="Alpha-L-AF_C"/>
    <property type="match status" value="1"/>
</dbReference>
<evidence type="ECO:0000256" key="10">
    <source>
        <dbReference type="ARBA" id="ARBA00082101"/>
    </source>
</evidence>
<dbReference type="PANTHER" id="PTHR31776">
    <property type="entry name" value="ALPHA-L-ARABINOFURANOSIDASE 1"/>
    <property type="match status" value="1"/>
</dbReference>
<dbReference type="PANTHER" id="PTHR31776:SF0">
    <property type="entry name" value="ALPHA-L-ARABINOFURANOSIDASE 1"/>
    <property type="match status" value="1"/>
</dbReference>
<proteinExistence type="inferred from homology"/>
<keyword evidence="15" id="KW-1185">Reference proteome</keyword>
<keyword evidence="7 12" id="KW-0732">Signal</keyword>
<dbReference type="EC" id="3.2.1.55" evidence="4"/>
<evidence type="ECO:0000256" key="6">
    <source>
        <dbReference type="ARBA" id="ARBA00022530"/>
    </source>
</evidence>
<sequence>MASCKAPCCVLLFYFFVCFACQCIATGVDADQTLLLVNASESSGRLIPETLFGLFFEEINHAGAGGLWAELVSNRGFEAGGPNTPSNIDPWSIIGDESSLSVSTDRSSLFERNKIALQMEVLCDISGANICPSGGVGIYNPGYWGMNIEQGKTYKVVLYVRSSGPINVSVSLTDSSGLQKLAADDIIASASDVSDWKKVELLLEAKGTNHNSRLQLTTTRKGVIWFDQVSVMPSDTYKGHGFRSDLFQKLADLKPRFVRFPGGCFVEGEWLRNAFRWKETVGPWEERPGHFGDVWMYWTDDGLGYFEFLQLTEDLGALPIWVFNNGISHQDQVDTTAVLPFVQEALDSIQFARGPPDSKWGSLRATMGHPEPFDLRYIALGNEDCGKKNYRGNYLKFYDAINRAYPDIKIISNCDASNRPLDHPADFYDFHIYTSANDMFSKRSKFDNVPRKGPKAFVSEYAVTGNDAGKGSFLAALAEAGFLIGLEKNSDVVEMVSYAPLFVNANDRRWNPDAIVFNSSHLYATPSYLVQRFFAESSGATILKTTLTNNSNSLIASAISWKNPEDSKNYIRIKVVNFGSITVNLKISVGELEKSSIQISGSNMTVFTSTNLMDENSFSEPRKLEPKPGPLEGAGEEMDVKLPPHSLTSFDLLKGPSSNIRMGGTDSFSRSSI</sequence>
<gene>
    <name evidence="14" type="ORF">FNV43_RR15335</name>
</gene>
<dbReference type="AlphaFoldDB" id="A0A8K0E762"/>
<dbReference type="Pfam" id="PF06964">
    <property type="entry name" value="Alpha-L-AF_C"/>
    <property type="match status" value="1"/>
</dbReference>
<dbReference type="SUPFAM" id="SSF51445">
    <property type="entry name" value="(Trans)glycosidases"/>
    <property type="match status" value="1"/>
</dbReference>
<evidence type="ECO:0000256" key="9">
    <source>
        <dbReference type="ARBA" id="ARBA00023180"/>
    </source>
</evidence>
<feature type="chain" id="PRO_5035446888" description="non-reducing end alpha-L-arabinofuranosidase" evidence="12">
    <location>
        <begin position="31"/>
        <end position="673"/>
    </location>
</feature>
<dbReference type="GO" id="GO:0046556">
    <property type="term" value="F:alpha-L-arabinofuranosidase activity"/>
    <property type="evidence" value="ECO:0007669"/>
    <property type="project" value="UniProtKB-EC"/>
</dbReference>
<evidence type="ECO:0000313" key="14">
    <source>
        <dbReference type="EMBL" id="KAF3441421.1"/>
    </source>
</evidence>
<dbReference type="Gene3D" id="3.20.20.80">
    <property type="entry name" value="Glycosidases"/>
    <property type="match status" value="1"/>
</dbReference>
<evidence type="ECO:0000256" key="3">
    <source>
        <dbReference type="ARBA" id="ARBA00007186"/>
    </source>
</evidence>
<protein>
    <recommendedName>
        <fullName evidence="4">non-reducing end alpha-L-arabinofuranosidase</fullName>
        <ecNumber evidence="4">3.2.1.55</ecNumber>
    </recommendedName>
    <alternativeName>
        <fullName evidence="10">Beta-D-xylosidase</fullName>
    </alternativeName>
</protein>
<reference evidence="14" key="1">
    <citation type="submission" date="2020-03" db="EMBL/GenBank/DDBJ databases">
        <title>A high-quality chromosome-level genome assembly of a woody plant with both climbing and erect habits, Rhamnella rubrinervis.</title>
        <authorList>
            <person name="Lu Z."/>
            <person name="Yang Y."/>
            <person name="Zhu X."/>
            <person name="Sun Y."/>
        </authorList>
    </citation>
    <scope>NUCLEOTIDE SEQUENCE</scope>
    <source>
        <strain evidence="14">BYM</strain>
        <tissue evidence="14">Leaf</tissue>
    </source>
</reference>
<evidence type="ECO:0000256" key="4">
    <source>
        <dbReference type="ARBA" id="ARBA00012670"/>
    </source>
</evidence>
<evidence type="ECO:0000256" key="8">
    <source>
        <dbReference type="ARBA" id="ARBA00022801"/>
    </source>
</evidence>
<keyword evidence="5" id="KW-0964">Secreted</keyword>
<dbReference type="InterPro" id="IPR055235">
    <property type="entry name" value="ASD1_cat"/>
</dbReference>
<feature type="compositionally biased region" description="Polar residues" evidence="11">
    <location>
        <begin position="656"/>
        <end position="673"/>
    </location>
</feature>
<keyword evidence="8" id="KW-0378">Hydrolase</keyword>
<dbReference type="InterPro" id="IPR008979">
    <property type="entry name" value="Galactose-bd-like_sf"/>
</dbReference>
<evidence type="ECO:0000256" key="11">
    <source>
        <dbReference type="SAM" id="MobiDB-lite"/>
    </source>
</evidence>
<dbReference type="InterPro" id="IPR051563">
    <property type="entry name" value="Glycosyl_Hydrolase_51"/>
</dbReference>
<evidence type="ECO:0000259" key="13">
    <source>
        <dbReference type="SMART" id="SM00813"/>
    </source>
</evidence>
<dbReference type="Pfam" id="PF22848">
    <property type="entry name" value="ASD1_dom"/>
    <property type="match status" value="1"/>
</dbReference>
<feature type="domain" description="Alpha-L-arabinofuranosidase C-terminal" evidence="13">
    <location>
        <begin position="459"/>
        <end position="646"/>
    </location>
</feature>
<dbReference type="FunFam" id="2.60.40.1180:FF:000011">
    <property type="entry name" value="Alpha-L-arabinofuranosidase 1"/>
    <property type="match status" value="1"/>
</dbReference>
<evidence type="ECO:0000256" key="2">
    <source>
        <dbReference type="ARBA" id="ARBA00004498"/>
    </source>
</evidence>
<dbReference type="Gene3D" id="2.60.40.1180">
    <property type="entry name" value="Golgi alpha-mannosidase II"/>
    <property type="match status" value="1"/>
</dbReference>
<comment type="subcellular location">
    <subcellularLocation>
        <location evidence="2">Secreted</location>
        <location evidence="2">Extracellular space</location>
        <location evidence="2">Extracellular matrix</location>
    </subcellularLocation>
</comment>
<dbReference type="SUPFAM" id="SSF49785">
    <property type="entry name" value="Galactose-binding domain-like"/>
    <property type="match status" value="1"/>
</dbReference>
<dbReference type="FunFam" id="2.60.120.260:FF:000063">
    <property type="entry name" value="Putative alpha-L-arabinofuranosidase family protein"/>
    <property type="match status" value="1"/>
</dbReference>